<evidence type="ECO:0000256" key="4">
    <source>
        <dbReference type="ARBA" id="ARBA00023136"/>
    </source>
</evidence>
<reference evidence="11" key="1">
    <citation type="submission" date="2020-11" db="EMBL/GenBank/DDBJ databases">
        <title>Azospira inquinata sp. nov.</title>
        <authorList>
            <person name="Moe W.M."/>
            <person name="Mikes M.C."/>
        </authorList>
    </citation>
    <scope>NUCLEOTIDE SEQUENCE</scope>
    <source>
        <strain evidence="11">Azo-3</strain>
    </source>
</reference>
<organism evidence="11 12">
    <name type="scientific">Azospira inquinata</name>
    <dbReference type="NCBI Taxonomy" id="2785627"/>
    <lineage>
        <taxon>Bacteria</taxon>
        <taxon>Pseudomonadati</taxon>
        <taxon>Pseudomonadota</taxon>
        <taxon>Betaproteobacteria</taxon>
        <taxon>Rhodocyclales</taxon>
        <taxon>Rhodocyclaceae</taxon>
        <taxon>Azospira</taxon>
    </lineage>
</organism>
<evidence type="ECO:0000256" key="9">
    <source>
        <dbReference type="SAM" id="MobiDB-lite"/>
    </source>
</evidence>
<dbReference type="KEGG" id="aiq:Azoinq_00590"/>
<evidence type="ECO:0000256" key="5">
    <source>
        <dbReference type="ARBA" id="ARBA00023180"/>
    </source>
</evidence>
<evidence type="ECO:0000313" key="11">
    <source>
        <dbReference type="EMBL" id="QWT50419.1"/>
    </source>
</evidence>
<keyword evidence="2" id="KW-1003">Cell membrane</keyword>
<evidence type="ECO:0000256" key="2">
    <source>
        <dbReference type="ARBA" id="ARBA00022475"/>
    </source>
</evidence>
<dbReference type="Proteomes" id="UP000683428">
    <property type="component" value="Chromosome"/>
</dbReference>
<keyword evidence="3" id="KW-0378">Hydrolase</keyword>
<keyword evidence="8" id="KW-0624">Polysaccharide degradation</keyword>
<keyword evidence="7" id="KW-0961">Cell wall biogenesis/degradation</keyword>
<keyword evidence="10" id="KW-0812">Transmembrane</keyword>
<accession>A0A975XW20</accession>
<gene>
    <name evidence="11" type="ORF">Azoinq_00590</name>
</gene>
<evidence type="ECO:0000256" key="3">
    <source>
        <dbReference type="ARBA" id="ARBA00022801"/>
    </source>
</evidence>
<evidence type="ECO:0000256" key="6">
    <source>
        <dbReference type="ARBA" id="ARBA00023277"/>
    </source>
</evidence>
<evidence type="ECO:0000256" key="8">
    <source>
        <dbReference type="ARBA" id="ARBA00023326"/>
    </source>
</evidence>
<keyword evidence="4 10" id="KW-0472">Membrane</keyword>
<keyword evidence="6" id="KW-0119">Carbohydrate metabolism</keyword>
<sequence>MLGFHLLALALLATWVWQNNRPVALPDGPAPPARLQCVSYSPYHLSGQSPLDPAYVAPPAQIAADLERLAPLTRCVRIYSVAQGLDQVLPQARRLGLKVLLGAWISADRARNAQELDRAIALANAYPDTVQALIVGNEVLLRRELPEGELARLIRSAKARTRVPVTYADVWEFWRRHRGLEGSVDLVTVHILPFWEDQPVPHTQGVAHVARILALLGQEFHKPLLIGETGWPSAGRQRQGARAGPVEQARFIREFLVQAQNRGWHYNLIEAIDQPWKRQLEGTVGGYWGLLDAATLAPKFPWRGPVAAARDGRPLTLAALAGALILGLGGLLARWPGGATAQTTRALMGALAGALVLLQYEHGLQAYRSAWEWLILGAVALMGPALTLVLVRYPELAAGGPEASPSQVPSDASKASCQAPGESPGQGQGPEASPSHDPAPNPPGLRAAKSFSLLHGLILFAAAVAALLQAAAPRYRDFPTLLYLLPAFLLGACRWLAPWSQRRPLGRRVRLLALVLTLAGLLGWLEDPGNGEAQAWGLTCLVLATSTLGGRRPPLEPSPPTP</sequence>
<protein>
    <submittedName>
        <fullName evidence="11">Beta-1,6-glucan synthase</fullName>
    </submittedName>
</protein>
<keyword evidence="5" id="KW-0325">Glycoprotein</keyword>
<comment type="subcellular location">
    <subcellularLocation>
        <location evidence="1">Cell membrane</location>
    </subcellularLocation>
</comment>
<feature type="transmembrane region" description="Helical" evidence="10">
    <location>
        <begin position="478"/>
        <end position="497"/>
    </location>
</feature>
<evidence type="ECO:0000256" key="10">
    <source>
        <dbReference type="SAM" id="Phobius"/>
    </source>
</evidence>
<keyword evidence="12" id="KW-1185">Reference proteome</keyword>
<dbReference type="GO" id="GO:0071555">
    <property type="term" value="P:cell wall organization"/>
    <property type="evidence" value="ECO:0007669"/>
    <property type="project" value="UniProtKB-KW"/>
</dbReference>
<feature type="region of interest" description="Disordered" evidence="9">
    <location>
        <begin position="401"/>
        <end position="442"/>
    </location>
</feature>
<dbReference type="AlphaFoldDB" id="A0A975XW20"/>
<feature type="compositionally biased region" description="Polar residues" evidence="9">
    <location>
        <begin position="404"/>
        <end position="416"/>
    </location>
</feature>
<dbReference type="GO" id="GO:0016787">
    <property type="term" value="F:hydrolase activity"/>
    <property type="evidence" value="ECO:0007669"/>
    <property type="project" value="UniProtKB-KW"/>
</dbReference>
<dbReference type="GO" id="GO:0005886">
    <property type="term" value="C:plasma membrane"/>
    <property type="evidence" value="ECO:0007669"/>
    <property type="project" value="UniProtKB-SubCell"/>
</dbReference>
<evidence type="ECO:0000313" key="12">
    <source>
        <dbReference type="Proteomes" id="UP000683428"/>
    </source>
</evidence>
<dbReference type="PANTHER" id="PTHR16631:SF17">
    <property type="entry name" value="GLUCAN ENDO-1,3-BETA-GLUCOSIDASE BTGC"/>
    <property type="match status" value="1"/>
</dbReference>
<name>A0A975XW20_9RHOO</name>
<feature type="transmembrane region" description="Helical" evidence="10">
    <location>
        <begin position="315"/>
        <end position="333"/>
    </location>
</feature>
<dbReference type="GO" id="GO:0000272">
    <property type="term" value="P:polysaccharide catabolic process"/>
    <property type="evidence" value="ECO:0007669"/>
    <property type="project" value="UniProtKB-KW"/>
</dbReference>
<proteinExistence type="predicted"/>
<dbReference type="EMBL" id="CP064782">
    <property type="protein sequence ID" value="QWT50419.1"/>
    <property type="molecule type" value="Genomic_DNA"/>
</dbReference>
<dbReference type="InterPro" id="IPR050732">
    <property type="entry name" value="Beta-glucan_modifiers"/>
</dbReference>
<feature type="transmembrane region" description="Helical" evidence="10">
    <location>
        <begin position="373"/>
        <end position="391"/>
    </location>
</feature>
<evidence type="ECO:0000256" key="7">
    <source>
        <dbReference type="ARBA" id="ARBA00023316"/>
    </source>
</evidence>
<feature type="compositionally biased region" description="Low complexity" evidence="9">
    <location>
        <begin position="418"/>
        <end position="432"/>
    </location>
</feature>
<dbReference type="PANTHER" id="PTHR16631">
    <property type="entry name" value="GLUCAN 1,3-BETA-GLUCOSIDASE"/>
    <property type="match status" value="1"/>
</dbReference>
<feature type="transmembrane region" description="Helical" evidence="10">
    <location>
        <begin position="453"/>
        <end position="472"/>
    </location>
</feature>
<keyword evidence="10" id="KW-1133">Transmembrane helix</keyword>
<evidence type="ECO:0000256" key="1">
    <source>
        <dbReference type="ARBA" id="ARBA00004236"/>
    </source>
</evidence>